<organism evidence="1 2">
    <name type="scientific">Ancylostoma caninum</name>
    <name type="common">Dog hookworm</name>
    <dbReference type="NCBI Taxonomy" id="29170"/>
    <lineage>
        <taxon>Eukaryota</taxon>
        <taxon>Metazoa</taxon>
        <taxon>Ecdysozoa</taxon>
        <taxon>Nematoda</taxon>
        <taxon>Chromadorea</taxon>
        <taxon>Rhabditida</taxon>
        <taxon>Rhabditina</taxon>
        <taxon>Rhabditomorpha</taxon>
        <taxon>Strongyloidea</taxon>
        <taxon>Ancylostomatidae</taxon>
        <taxon>Ancylostomatinae</taxon>
        <taxon>Ancylostoma</taxon>
    </lineage>
</organism>
<name>A0A368G0G0_ANCCA</name>
<dbReference type="AlphaFoldDB" id="A0A368G0G0"/>
<sequence>MASSRLQMATLSCYRSTPHTRYHDMIAKCLSDKVFWRSPTRTKCRHCVMAKEFCTCAVSMRFLHARF</sequence>
<reference evidence="1 2" key="1">
    <citation type="submission" date="2014-10" db="EMBL/GenBank/DDBJ databases">
        <title>Draft genome of the hookworm Ancylostoma caninum.</title>
        <authorList>
            <person name="Mitreva M."/>
        </authorList>
    </citation>
    <scope>NUCLEOTIDE SEQUENCE [LARGE SCALE GENOMIC DNA]</scope>
    <source>
        <strain evidence="1 2">Baltimore</strain>
    </source>
</reference>
<accession>A0A368G0G0</accession>
<evidence type="ECO:0000313" key="2">
    <source>
        <dbReference type="Proteomes" id="UP000252519"/>
    </source>
</evidence>
<keyword evidence="2" id="KW-1185">Reference proteome</keyword>
<dbReference type="Proteomes" id="UP000252519">
    <property type="component" value="Unassembled WGS sequence"/>
</dbReference>
<comment type="caution">
    <text evidence="1">The sequence shown here is derived from an EMBL/GenBank/DDBJ whole genome shotgun (WGS) entry which is preliminary data.</text>
</comment>
<protein>
    <submittedName>
        <fullName evidence="1">Uncharacterized protein</fullName>
    </submittedName>
</protein>
<proteinExistence type="predicted"/>
<dbReference type="EMBL" id="JOJR01000594">
    <property type="protein sequence ID" value="RCN36067.1"/>
    <property type="molecule type" value="Genomic_DNA"/>
</dbReference>
<gene>
    <name evidence="1" type="ORF">ANCCAN_18056</name>
</gene>
<evidence type="ECO:0000313" key="1">
    <source>
        <dbReference type="EMBL" id="RCN36067.1"/>
    </source>
</evidence>